<proteinExistence type="predicted"/>
<feature type="region of interest" description="Disordered" evidence="1">
    <location>
        <begin position="1"/>
        <end position="24"/>
    </location>
</feature>
<evidence type="ECO:0000313" key="2">
    <source>
        <dbReference type="EMBL" id="PKV78883.1"/>
    </source>
</evidence>
<organism evidence="2 3">
    <name type="scientific">Nocardia fluminea</name>
    <dbReference type="NCBI Taxonomy" id="134984"/>
    <lineage>
        <taxon>Bacteria</taxon>
        <taxon>Bacillati</taxon>
        <taxon>Actinomycetota</taxon>
        <taxon>Actinomycetes</taxon>
        <taxon>Mycobacteriales</taxon>
        <taxon>Nocardiaceae</taxon>
        <taxon>Nocardia</taxon>
    </lineage>
</organism>
<dbReference type="Proteomes" id="UP000233766">
    <property type="component" value="Unassembled WGS sequence"/>
</dbReference>
<dbReference type="EMBL" id="PJMW01000002">
    <property type="protein sequence ID" value="PKV78883.1"/>
    <property type="molecule type" value="Genomic_DNA"/>
</dbReference>
<feature type="compositionally biased region" description="Basic and acidic residues" evidence="1">
    <location>
        <begin position="14"/>
        <end position="23"/>
    </location>
</feature>
<keyword evidence="3" id="KW-1185">Reference proteome</keyword>
<evidence type="ECO:0000256" key="1">
    <source>
        <dbReference type="SAM" id="MobiDB-lite"/>
    </source>
</evidence>
<name>A0A2N3VB72_9NOCA</name>
<accession>A0A2N3VB72</accession>
<sequence>MRTAPFRRGNGRKMHSEESDPAGRRQIVAGAPLAFWGPVRLISVPKALRPQVVRDDLSVALKRNTPAYQAFSAI</sequence>
<reference evidence="2 3" key="1">
    <citation type="submission" date="2017-12" db="EMBL/GenBank/DDBJ databases">
        <title>Sequencing the genomes of 1000 Actinobacteria strains.</title>
        <authorList>
            <person name="Klenk H.-P."/>
        </authorList>
    </citation>
    <scope>NUCLEOTIDE SEQUENCE [LARGE SCALE GENOMIC DNA]</scope>
    <source>
        <strain evidence="2 3">DSM 44489</strain>
    </source>
</reference>
<dbReference type="AlphaFoldDB" id="A0A2N3VB72"/>
<protein>
    <submittedName>
        <fullName evidence="2">Uncharacterized protein</fullName>
    </submittedName>
</protein>
<comment type="caution">
    <text evidence="2">The sequence shown here is derived from an EMBL/GenBank/DDBJ whole genome shotgun (WGS) entry which is preliminary data.</text>
</comment>
<gene>
    <name evidence="2" type="ORF">ATK86_3266</name>
</gene>
<evidence type="ECO:0000313" key="3">
    <source>
        <dbReference type="Proteomes" id="UP000233766"/>
    </source>
</evidence>